<sequence>MSIPETTKGAYGPGTFTDTSFTPLPKECRRILEYLAKGTPGFTTDPALLNDVEFHGRDLPIIPGPIKAQAFSAVLHAMVGIVGREISDLKGNKTGKVSIDVDQAALYPCTPALFTIDGKTLAEFKHEELQRICTDLDQGAVDNNPMYYRSCSIYPTKDPHVYYQFMGSLHPAALLQAFGLDPEAPVQTNDEAYELIKKEIVKYSAREMEQKCMEGGFCGQTCYSPQAWRDTLMGKQLAAHPVINYRHERETADVPPAPFPKTQGKRPLAGIKVVELARVIAGPAAGAALASLGADVVRVQSRDLPDPNPLQITLSAGKRMCHLDLTKEADRVKPHTFLQDADVIIQAYRRGSLERKGFGLNDMLTMANKRGKGIVYLDVNTYGPDGYYAERPGVSVLPSLPIADMLTGITGALDVMLALRDRAKNGGSYYADVALTALDATQLEEWVGLYQPEIVKEIQEKHKFRAMTSDLHVDDLLFIICEAWEKTTNLMTRPDLFVEFEDSPFGKHHRILAPLVKYEDKNISPHWTSSPKPYCYHKEAAFAN</sequence>
<organism evidence="1 2">
    <name type="scientific">Zalaria obscura</name>
    <dbReference type="NCBI Taxonomy" id="2024903"/>
    <lineage>
        <taxon>Eukaryota</taxon>
        <taxon>Fungi</taxon>
        <taxon>Dikarya</taxon>
        <taxon>Ascomycota</taxon>
        <taxon>Pezizomycotina</taxon>
        <taxon>Dothideomycetes</taxon>
        <taxon>Dothideomycetidae</taxon>
        <taxon>Dothideales</taxon>
        <taxon>Zalariaceae</taxon>
        <taxon>Zalaria</taxon>
    </lineage>
</organism>
<proteinExistence type="predicted"/>
<gene>
    <name evidence="1" type="ORF">M8818_004973</name>
</gene>
<name>A0ACC3SA13_9PEZI</name>
<comment type="caution">
    <text evidence="1">The sequence shown here is derived from an EMBL/GenBank/DDBJ whole genome shotgun (WGS) entry which is preliminary data.</text>
</comment>
<protein>
    <submittedName>
        <fullName evidence="1">Uncharacterized protein</fullName>
    </submittedName>
</protein>
<dbReference type="EMBL" id="JAMKPW020000025">
    <property type="protein sequence ID" value="KAK8205261.1"/>
    <property type="molecule type" value="Genomic_DNA"/>
</dbReference>
<evidence type="ECO:0000313" key="2">
    <source>
        <dbReference type="Proteomes" id="UP001320706"/>
    </source>
</evidence>
<reference evidence="1" key="1">
    <citation type="submission" date="2024-02" db="EMBL/GenBank/DDBJ databases">
        <title>Metagenome Assembled Genome of Zalaria obscura JY119.</title>
        <authorList>
            <person name="Vighnesh L."/>
            <person name="Jagadeeshwari U."/>
            <person name="Venkata Ramana C."/>
            <person name="Sasikala C."/>
        </authorList>
    </citation>
    <scope>NUCLEOTIDE SEQUENCE</scope>
    <source>
        <strain evidence="1">JY119</strain>
    </source>
</reference>
<accession>A0ACC3SA13</accession>
<dbReference type="Proteomes" id="UP001320706">
    <property type="component" value="Unassembled WGS sequence"/>
</dbReference>
<keyword evidence="2" id="KW-1185">Reference proteome</keyword>
<evidence type="ECO:0000313" key="1">
    <source>
        <dbReference type="EMBL" id="KAK8205261.1"/>
    </source>
</evidence>